<accession>A0A327M0G1</accession>
<evidence type="ECO:0000313" key="1">
    <source>
        <dbReference type="EMBL" id="RAI55907.1"/>
    </source>
</evidence>
<protein>
    <submittedName>
        <fullName evidence="1">Uncharacterized protein</fullName>
    </submittedName>
</protein>
<dbReference type="Proteomes" id="UP000249065">
    <property type="component" value="Unassembled WGS sequence"/>
</dbReference>
<dbReference type="AlphaFoldDB" id="A0A327M0G1"/>
<reference evidence="2" key="1">
    <citation type="submission" date="2018-06" db="EMBL/GenBank/DDBJ databases">
        <authorList>
            <person name="Khan S.A."/>
        </authorList>
    </citation>
    <scope>NUCLEOTIDE SEQUENCE [LARGE SCALE GENOMIC DNA]</scope>
    <source>
        <strain evidence="2">DB-1506</strain>
    </source>
</reference>
<organism evidence="1 2">
    <name type="scientific">Roseicella frigidaeris</name>
    <dbReference type="NCBI Taxonomy" id="2230885"/>
    <lineage>
        <taxon>Bacteria</taxon>
        <taxon>Pseudomonadati</taxon>
        <taxon>Pseudomonadota</taxon>
        <taxon>Alphaproteobacteria</taxon>
        <taxon>Acetobacterales</taxon>
        <taxon>Roseomonadaceae</taxon>
        <taxon>Roseicella</taxon>
    </lineage>
</organism>
<dbReference type="OrthoDB" id="7290065at2"/>
<gene>
    <name evidence="1" type="ORF">DOO78_23445</name>
</gene>
<evidence type="ECO:0000313" key="2">
    <source>
        <dbReference type="Proteomes" id="UP000249065"/>
    </source>
</evidence>
<keyword evidence="2" id="KW-1185">Reference proteome</keyword>
<comment type="caution">
    <text evidence="1">The sequence shown here is derived from an EMBL/GenBank/DDBJ whole genome shotgun (WGS) entry which is preliminary data.</text>
</comment>
<name>A0A327M0G1_9PROT</name>
<sequence length="121" mass="12591">MASVSIAHAAQARLAALRHVTVLDHPAPRDPDLVALVFAGIRVAELRRAPAGHAARVHLRLGEWLDLVEDTDEDVACAAIALFLDRVAAVPAAYTAAGDEAERAAAAQVRAACALPMTLAA</sequence>
<dbReference type="EMBL" id="QLIX01000030">
    <property type="protein sequence ID" value="RAI55907.1"/>
    <property type="molecule type" value="Genomic_DNA"/>
</dbReference>
<proteinExistence type="predicted"/>
<dbReference type="RefSeq" id="WP_111472319.1">
    <property type="nucleotide sequence ID" value="NZ_QLIX01000030.1"/>
</dbReference>